<protein>
    <submittedName>
        <fullName evidence="2">Uncharacterized protein</fullName>
    </submittedName>
</protein>
<feature type="transmembrane region" description="Helical" evidence="1">
    <location>
        <begin position="51"/>
        <end position="76"/>
    </location>
</feature>
<dbReference type="Proteomes" id="UP001596152">
    <property type="component" value="Unassembled WGS sequence"/>
</dbReference>
<keyword evidence="3" id="KW-1185">Reference proteome</keyword>
<feature type="transmembrane region" description="Helical" evidence="1">
    <location>
        <begin position="83"/>
        <end position="103"/>
    </location>
</feature>
<gene>
    <name evidence="2" type="ORF">ACFPIE_06145</name>
</gene>
<comment type="caution">
    <text evidence="2">The sequence shown here is derived from an EMBL/GenBank/DDBJ whole genome shotgun (WGS) entry which is preliminary data.</text>
</comment>
<reference evidence="3" key="1">
    <citation type="journal article" date="2019" name="Int. J. Syst. Evol. Microbiol.">
        <title>The Global Catalogue of Microorganisms (GCM) 10K type strain sequencing project: providing services to taxonomists for standard genome sequencing and annotation.</title>
        <authorList>
            <consortium name="The Broad Institute Genomics Platform"/>
            <consortium name="The Broad Institute Genome Sequencing Center for Infectious Disease"/>
            <person name="Wu L."/>
            <person name="Ma J."/>
        </authorList>
    </citation>
    <scope>NUCLEOTIDE SEQUENCE [LARGE SCALE GENOMIC DNA]</scope>
    <source>
        <strain evidence="3">JCM 12125</strain>
    </source>
</reference>
<organism evidence="2 3">
    <name type="scientific">Brevundimonas staleyi</name>
    <dbReference type="NCBI Taxonomy" id="74326"/>
    <lineage>
        <taxon>Bacteria</taxon>
        <taxon>Pseudomonadati</taxon>
        <taxon>Pseudomonadota</taxon>
        <taxon>Alphaproteobacteria</taxon>
        <taxon>Caulobacterales</taxon>
        <taxon>Caulobacteraceae</taxon>
        <taxon>Brevundimonas</taxon>
    </lineage>
</organism>
<feature type="transmembrane region" description="Helical" evidence="1">
    <location>
        <begin position="24"/>
        <end position="45"/>
    </location>
</feature>
<keyword evidence="1" id="KW-0812">Transmembrane</keyword>
<dbReference type="RefSeq" id="WP_374039277.1">
    <property type="nucleotide sequence ID" value="NZ_CP169082.1"/>
</dbReference>
<sequence>MDQTSTPDARRRNRLRRRFKTPRFRHGLGLMIVGGGMAAAAMIRIQDRYGLYSSSMTMTLIGTVMAGVILVVLALLAGRRYGWAWGVALIAPPVLYFAALKVLEAHPPQPPIG</sequence>
<dbReference type="EMBL" id="JBHSLF010000014">
    <property type="protein sequence ID" value="MFC5343490.1"/>
    <property type="molecule type" value="Genomic_DNA"/>
</dbReference>
<evidence type="ECO:0000256" key="1">
    <source>
        <dbReference type="SAM" id="Phobius"/>
    </source>
</evidence>
<evidence type="ECO:0000313" key="2">
    <source>
        <dbReference type="EMBL" id="MFC5343490.1"/>
    </source>
</evidence>
<accession>A0ABW0FP17</accession>
<keyword evidence="1" id="KW-0472">Membrane</keyword>
<evidence type="ECO:0000313" key="3">
    <source>
        <dbReference type="Proteomes" id="UP001596152"/>
    </source>
</evidence>
<name>A0ABW0FP17_9CAUL</name>
<proteinExistence type="predicted"/>
<keyword evidence="1" id="KW-1133">Transmembrane helix</keyword>